<feature type="compositionally biased region" description="Polar residues" evidence="1">
    <location>
        <begin position="72"/>
        <end position="82"/>
    </location>
</feature>
<reference evidence="2 3" key="1">
    <citation type="submission" date="2014-06" db="EMBL/GenBank/DDBJ databases">
        <authorList>
            <person name="Swart Estienne"/>
        </authorList>
    </citation>
    <scope>NUCLEOTIDE SEQUENCE [LARGE SCALE GENOMIC DNA]</scope>
    <source>
        <strain evidence="2 3">130c</strain>
    </source>
</reference>
<sequence length="132" mass="15396">MRHTPYSLVALQSEPICITKLKQEQNNHGLHIHDDNNSIERNSLQNINKEIYSQQLSDQSKAQEILNRNLASNFTNQNQSRMQSEEPQRGDELNKAGMIQMIGEYLTDKIHYFMSDHYGQLETKQTMESEDQ</sequence>
<evidence type="ECO:0000313" key="2">
    <source>
        <dbReference type="EMBL" id="CDW73035.1"/>
    </source>
</evidence>
<dbReference type="Proteomes" id="UP000039865">
    <property type="component" value="Unassembled WGS sequence"/>
</dbReference>
<keyword evidence="3" id="KW-1185">Reference proteome</keyword>
<organism evidence="2 3">
    <name type="scientific">Stylonychia lemnae</name>
    <name type="common">Ciliate</name>
    <dbReference type="NCBI Taxonomy" id="5949"/>
    <lineage>
        <taxon>Eukaryota</taxon>
        <taxon>Sar</taxon>
        <taxon>Alveolata</taxon>
        <taxon>Ciliophora</taxon>
        <taxon>Intramacronucleata</taxon>
        <taxon>Spirotrichea</taxon>
        <taxon>Stichotrichia</taxon>
        <taxon>Sporadotrichida</taxon>
        <taxon>Oxytrichidae</taxon>
        <taxon>Stylonychinae</taxon>
        <taxon>Stylonychia</taxon>
    </lineage>
</organism>
<proteinExistence type="predicted"/>
<protein>
    <submittedName>
        <fullName evidence="2">Uncharacterized protein</fullName>
    </submittedName>
</protein>
<feature type="compositionally biased region" description="Basic and acidic residues" evidence="1">
    <location>
        <begin position="83"/>
        <end position="94"/>
    </location>
</feature>
<name>A0A077ZUQ4_STYLE</name>
<accession>A0A077ZUQ4</accession>
<evidence type="ECO:0000256" key="1">
    <source>
        <dbReference type="SAM" id="MobiDB-lite"/>
    </source>
</evidence>
<dbReference type="InParanoid" id="A0A077ZUQ4"/>
<evidence type="ECO:0000313" key="3">
    <source>
        <dbReference type="Proteomes" id="UP000039865"/>
    </source>
</evidence>
<feature type="region of interest" description="Disordered" evidence="1">
    <location>
        <begin position="72"/>
        <end position="94"/>
    </location>
</feature>
<dbReference type="EMBL" id="CCKQ01001935">
    <property type="protein sequence ID" value="CDW73035.1"/>
    <property type="molecule type" value="Genomic_DNA"/>
</dbReference>
<dbReference type="AlphaFoldDB" id="A0A077ZUQ4"/>
<gene>
    <name evidence="2" type="primary">Contig13925.g14864</name>
    <name evidence="2" type="ORF">STYLEM_2003</name>
</gene>